<accession>Q7U6M4</accession>
<name>Q7U6M4_PARMW</name>
<dbReference type="eggNOG" id="COG4671">
    <property type="taxonomic scope" value="Bacteria"/>
</dbReference>
<protein>
    <recommendedName>
        <fullName evidence="3">Glycosyl transferase</fullName>
    </recommendedName>
</protein>
<evidence type="ECO:0000313" key="2">
    <source>
        <dbReference type="Proteomes" id="UP000001422"/>
    </source>
</evidence>
<proteinExistence type="predicted"/>
<dbReference type="KEGG" id="syw:SYNW1314"/>
<organism evidence="1 2">
    <name type="scientific">Parasynechococcus marenigrum (strain WH8102)</name>
    <dbReference type="NCBI Taxonomy" id="84588"/>
    <lineage>
        <taxon>Bacteria</taxon>
        <taxon>Bacillati</taxon>
        <taxon>Cyanobacteriota</taxon>
        <taxon>Cyanophyceae</taxon>
        <taxon>Synechococcales</taxon>
        <taxon>Prochlorococcaceae</taxon>
        <taxon>Parasynechococcus</taxon>
        <taxon>Parasynechococcus marenigrum</taxon>
    </lineage>
</organism>
<dbReference type="RefSeq" id="WP_011128178.1">
    <property type="nucleotide sequence ID" value="NC_005070.1"/>
</dbReference>
<dbReference type="AlphaFoldDB" id="Q7U6M4"/>
<dbReference type="InterPro" id="IPR053205">
    <property type="entry name" value="GHMP_kinase_L-arabinokinase"/>
</dbReference>
<evidence type="ECO:0008006" key="3">
    <source>
        <dbReference type="Google" id="ProtNLM"/>
    </source>
</evidence>
<dbReference type="PANTHER" id="PTHR38134">
    <property type="entry name" value="SLR1395 PROTEIN"/>
    <property type="match status" value="1"/>
</dbReference>
<dbReference type="STRING" id="84588.SYNW1314"/>
<dbReference type="PANTHER" id="PTHR38134:SF2">
    <property type="entry name" value="GALACTOKINASE"/>
    <property type="match status" value="1"/>
</dbReference>
<keyword evidence="2" id="KW-1185">Reference proteome</keyword>
<dbReference type="Proteomes" id="UP000001422">
    <property type="component" value="Chromosome"/>
</dbReference>
<dbReference type="EMBL" id="BX569692">
    <property type="protein sequence ID" value="CAE07829.1"/>
    <property type="molecule type" value="Genomic_DNA"/>
</dbReference>
<dbReference type="HOGENOM" id="CLU_044082_0_0_3"/>
<dbReference type="SUPFAM" id="SSF53756">
    <property type="entry name" value="UDP-Glycosyltransferase/glycogen phosphorylase"/>
    <property type="match status" value="1"/>
</dbReference>
<sequence length="362" mass="39609">MLIYVCSSSHGFGHAARDAAVLQQLRRLRPDWRLVMSSIVSPGFLSLLLGDGGIEQRPCRWDVGMVQADALGSDPSATLIALAELDARLPEQIQSEVSWLREQGLPVLILGDIPPAAALLAEALDAPLVWMSNFGWDAIYRPFGGAFELMAERAQAAYRCGQLLLRCPFDLAMDWGLPEQRLDLVCGTPRALPDALKAFLADMDSPIIQVGFGGMGLELDPQLFVHWPDHHFLMACPPDPQTSARLAGIANLTLLPAGVRPMDAFPYCERHIGKPGFSTFCEALSLDLGLHVVVRRDFAEVSALMQGLTRHGRHRLLSRDQLMGSDWQLDQPLLPAEAEPLSSGGALQAAEQLVRVCDQLCY</sequence>
<reference evidence="1 2" key="1">
    <citation type="journal article" date="2003" name="Nature">
        <title>The genome of a motile marine Synechococcus.</title>
        <authorList>
            <person name="Palenik B."/>
            <person name="Brahamsha B."/>
            <person name="Larimer F."/>
            <person name="Land M."/>
            <person name="Hauser L."/>
            <person name="Chain P."/>
            <person name="Lamerdin J."/>
            <person name="Regala W."/>
            <person name="Allen E.A."/>
            <person name="McCarren J."/>
            <person name="Paulsen I."/>
            <person name="Dufresne A."/>
            <person name="Partensky F."/>
            <person name="Webb E."/>
            <person name="Waterbury J."/>
        </authorList>
    </citation>
    <scope>NUCLEOTIDE SEQUENCE [LARGE SCALE GENOMIC DNA]</scope>
    <source>
        <strain evidence="1 2">WH8102</strain>
    </source>
</reference>
<evidence type="ECO:0000313" key="1">
    <source>
        <dbReference type="EMBL" id="CAE07829.1"/>
    </source>
</evidence>
<gene>
    <name evidence="1" type="ordered locus">SYNW1314</name>
</gene>